<dbReference type="Proteomes" id="UP001595539">
    <property type="component" value="Unassembled WGS sequence"/>
</dbReference>
<reference evidence="3" key="1">
    <citation type="journal article" date="2019" name="Int. J. Syst. Evol. Microbiol.">
        <title>The Global Catalogue of Microorganisms (GCM) 10K type strain sequencing project: providing services to taxonomists for standard genome sequencing and annotation.</title>
        <authorList>
            <consortium name="The Broad Institute Genomics Platform"/>
            <consortium name="The Broad Institute Genome Sequencing Center for Infectious Disease"/>
            <person name="Wu L."/>
            <person name="Ma J."/>
        </authorList>
    </citation>
    <scope>NUCLEOTIDE SEQUENCE [LARGE SCALE GENOMIC DNA]</scope>
    <source>
        <strain evidence="3">KCTC 42473</strain>
    </source>
</reference>
<dbReference type="RefSeq" id="WP_377763533.1">
    <property type="nucleotide sequence ID" value="NZ_JBHRXY010000025.1"/>
</dbReference>
<dbReference type="Gene3D" id="3.40.50.10540">
    <property type="entry name" value="Crotonobetainyl-coa:carnitine coa-transferase, domain 1"/>
    <property type="match status" value="1"/>
</dbReference>
<dbReference type="InterPro" id="IPR003673">
    <property type="entry name" value="CoA-Trfase_fam_III"/>
</dbReference>
<name>A0ABV7U8I2_9RHOB</name>
<dbReference type="InterPro" id="IPR044855">
    <property type="entry name" value="CoA-Trfase_III_dom3_sf"/>
</dbReference>
<dbReference type="SUPFAM" id="SSF89796">
    <property type="entry name" value="CoA-transferase family III (CaiB/BaiF)"/>
    <property type="match status" value="1"/>
</dbReference>
<accession>A0ABV7U8I2</accession>
<evidence type="ECO:0000313" key="3">
    <source>
        <dbReference type="Proteomes" id="UP001595539"/>
    </source>
</evidence>
<dbReference type="InterPro" id="IPR050483">
    <property type="entry name" value="CoA-transferase_III_domain"/>
</dbReference>
<dbReference type="InterPro" id="IPR023606">
    <property type="entry name" value="CoA-Trfase_III_dom_1_sf"/>
</dbReference>
<dbReference type="GO" id="GO:0016740">
    <property type="term" value="F:transferase activity"/>
    <property type="evidence" value="ECO:0007669"/>
    <property type="project" value="UniProtKB-KW"/>
</dbReference>
<keyword evidence="3" id="KW-1185">Reference proteome</keyword>
<keyword evidence="1 2" id="KW-0808">Transferase</keyword>
<gene>
    <name evidence="2" type="ORF">ACFOM8_17865</name>
</gene>
<dbReference type="Pfam" id="PF02515">
    <property type="entry name" value="CoA_transf_3"/>
    <property type="match status" value="1"/>
</dbReference>
<organism evidence="2 3">
    <name type="scientific">Paracoccus angustae</name>
    <dbReference type="NCBI Taxonomy" id="1671480"/>
    <lineage>
        <taxon>Bacteria</taxon>
        <taxon>Pseudomonadati</taxon>
        <taxon>Pseudomonadota</taxon>
        <taxon>Alphaproteobacteria</taxon>
        <taxon>Rhodobacterales</taxon>
        <taxon>Paracoccaceae</taxon>
        <taxon>Paracoccus</taxon>
    </lineage>
</organism>
<protein>
    <submittedName>
        <fullName evidence="2">CaiB/BaiF CoA transferase family protein</fullName>
    </submittedName>
</protein>
<evidence type="ECO:0000256" key="1">
    <source>
        <dbReference type="ARBA" id="ARBA00022679"/>
    </source>
</evidence>
<dbReference type="EMBL" id="JBHRXY010000025">
    <property type="protein sequence ID" value="MFC3631305.1"/>
    <property type="molecule type" value="Genomic_DNA"/>
</dbReference>
<dbReference type="Gene3D" id="3.30.1540.10">
    <property type="entry name" value="formyl-coa transferase, domain 3"/>
    <property type="match status" value="1"/>
</dbReference>
<dbReference type="PANTHER" id="PTHR48207">
    <property type="entry name" value="SUCCINATE--HYDROXYMETHYLGLUTARATE COA-TRANSFERASE"/>
    <property type="match status" value="1"/>
</dbReference>
<comment type="caution">
    <text evidence="2">The sequence shown here is derived from an EMBL/GenBank/DDBJ whole genome shotgun (WGS) entry which is preliminary data.</text>
</comment>
<sequence length="391" mass="42389">MTKQHLPLPLEGIRVLDFTQVMMGPCATQMLADFGADVIKIERPGEGDLSRNFFGEPSEEAMNNAVFASLNRNKRSVEINTKSDAGRRMIYDLVAQSDVVVDNFRAGVMRRLGFDYDTLSGINPGIICASGTGFGETGPYAHKGGQDVLAQAMTGVMEKTQDPAVPRSIYPTTLCDYTAGMHLVQGILAALLARARTGRGQKVGVSLYDSMIAMQMQEAAQWSRHREVLNWAAMPLTGVFDTTDGAVVVVGAFKPHPLRDICAALGIEDLSPAYPNLAAQRANKPYLQGRFRDAFATNTTAHWIERLEEQDLLCAPVRSLGEALADAQTAANGMLVDVDHPILGRITLVGSPVHLSEAPLVVRHAPPRLGQHTDEVIREFGLSAIARKEAV</sequence>
<dbReference type="PANTHER" id="PTHR48207:SF3">
    <property type="entry name" value="SUCCINATE--HYDROXYMETHYLGLUTARATE COA-TRANSFERASE"/>
    <property type="match status" value="1"/>
</dbReference>
<proteinExistence type="predicted"/>
<evidence type="ECO:0000313" key="2">
    <source>
        <dbReference type="EMBL" id="MFC3631305.1"/>
    </source>
</evidence>